<dbReference type="EMBL" id="CM045881">
    <property type="protein sequence ID" value="KAI7937226.1"/>
    <property type="molecule type" value="Genomic_DNA"/>
</dbReference>
<reference evidence="2" key="1">
    <citation type="journal article" date="2018" name="BMC Genomics">
        <title>Genomic insights into host adaptation between the wheat stripe rust pathogen (Puccinia striiformis f. sp. tritici) and the barley stripe rust pathogen (Puccinia striiformis f. sp. hordei).</title>
        <authorList>
            <person name="Xia C."/>
            <person name="Wang M."/>
            <person name="Yin C."/>
            <person name="Cornejo O.E."/>
            <person name="Hulbert S.H."/>
            <person name="Chen X."/>
        </authorList>
    </citation>
    <scope>NUCLEOTIDE SEQUENCE [LARGE SCALE GENOMIC DNA]</scope>
    <source>
        <strain evidence="2">93-210</strain>
    </source>
</reference>
<proteinExistence type="predicted"/>
<accession>A0ACC0DQN5</accession>
<evidence type="ECO:0000313" key="1">
    <source>
        <dbReference type="EMBL" id="KAI7937226.1"/>
    </source>
</evidence>
<keyword evidence="2" id="KW-1185">Reference proteome</keyword>
<evidence type="ECO:0000313" key="2">
    <source>
        <dbReference type="Proteomes" id="UP001060170"/>
    </source>
</evidence>
<gene>
    <name evidence="1" type="ORF">MJO28_016125</name>
</gene>
<organism evidence="1 2">
    <name type="scientific">Puccinia striiformis f. sp. tritici</name>
    <dbReference type="NCBI Taxonomy" id="168172"/>
    <lineage>
        <taxon>Eukaryota</taxon>
        <taxon>Fungi</taxon>
        <taxon>Dikarya</taxon>
        <taxon>Basidiomycota</taxon>
        <taxon>Pucciniomycotina</taxon>
        <taxon>Pucciniomycetes</taxon>
        <taxon>Pucciniales</taxon>
        <taxon>Pucciniaceae</taxon>
        <taxon>Puccinia</taxon>
    </lineage>
</organism>
<comment type="caution">
    <text evidence="1">The sequence shown here is derived from an EMBL/GenBank/DDBJ whole genome shotgun (WGS) entry which is preliminary data.</text>
</comment>
<sequence>MLSLPSINTSLRWFLEEPDPLNDALQFLSDSEKEGDNGPKATCGPSKDWKRFEGDKKLRQDYFVENSTYNLNDFKHCFRITRTSFDQIHREIVVQDRYFLQQPDCTGLLGLSAEQKLTSCFRLLAYGVAHDATNKFSQLADSTARKSLYRFVRAIIAMYEDGYLRAPNQSNLKHILYENS</sequence>
<protein>
    <submittedName>
        <fullName evidence="1">Uncharacterized protein</fullName>
    </submittedName>
</protein>
<reference evidence="1 2" key="3">
    <citation type="journal article" date="2022" name="Microbiol. Spectr.">
        <title>Folding features and dynamics of 3D genome architecture in plant fungal pathogens.</title>
        <authorList>
            <person name="Xia C."/>
        </authorList>
    </citation>
    <scope>NUCLEOTIDE SEQUENCE [LARGE SCALE GENOMIC DNA]</scope>
    <source>
        <strain evidence="1 2">93-210</strain>
    </source>
</reference>
<name>A0ACC0DQN5_9BASI</name>
<dbReference type="Proteomes" id="UP001060170">
    <property type="component" value="Chromosome 17"/>
</dbReference>
<reference evidence="2" key="2">
    <citation type="journal article" date="2018" name="Mol. Plant Microbe Interact.">
        <title>Genome sequence resources for the wheat stripe rust pathogen (Puccinia striiformis f. sp. tritici) and the barley stripe rust pathogen (Puccinia striiformis f. sp. hordei).</title>
        <authorList>
            <person name="Xia C."/>
            <person name="Wang M."/>
            <person name="Yin C."/>
            <person name="Cornejo O.E."/>
            <person name="Hulbert S.H."/>
            <person name="Chen X."/>
        </authorList>
    </citation>
    <scope>NUCLEOTIDE SEQUENCE [LARGE SCALE GENOMIC DNA]</scope>
    <source>
        <strain evidence="2">93-210</strain>
    </source>
</reference>